<comment type="caution">
    <text evidence="3">The sequence shown here is derived from an EMBL/GenBank/DDBJ whole genome shotgun (WGS) entry which is preliminary data.</text>
</comment>
<protein>
    <submittedName>
        <fullName evidence="3">Site-specific recombinase XerD</fullName>
    </submittedName>
</protein>
<gene>
    <name evidence="3" type="ORF">HNP87_001853</name>
</gene>
<dbReference type="Pfam" id="PF00589">
    <property type="entry name" value="Phage_integrase"/>
    <property type="match status" value="1"/>
</dbReference>
<dbReference type="Gene3D" id="1.10.443.10">
    <property type="entry name" value="Intergrase catalytic core"/>
    <property type="match status" value="1"/>
</dbReference>
<sequence length="73" mass="8746">MGLVIHSLRHGRAIDFLEKEMPIEIVKEYLGHASLETILFYTHSQERKSKMLNNFKIGIFLTFKIKFRKYFKN</sequence>
<dbReference type="RefSeq" id="WP_181489377.1">
    <property type="nucleotide sequence ID" value="NZ_JACDUI010000003.1"/>
</dbReference>
<organism evidence="3 4">
    <name type="scientific">Methanococcus maripaludis</name>
    <name type="common">Methanococcus deltae</name>
    <dbReference type="NCBI Taxonomy" id="39152"/>
    <lineage>
        <taxon>Archaea</taxon>
        <taxon>Methanobacteriati</taxon>
        <taxon>Methanobacteriota</taxon>
        <taxon>Methanomada group</taxon>
        <taxon>Methanococci</taxon>
        <taxon>Methanococcales</taxon>
        <taxon>Methanococcaceae</taxon>
        <taxon>Methanococcus</taxon>
    </lineage>
</organism>
<proteinExistence type="predicted"/>
<dbReference type="SUPFAM" id="SSF56349">
    <property type="entry name" value="DNA breaking-rejoining enzymes"/>
    <property type="match status" value="1"/>
</dbReference>
<evidence type="ECO:0000256" key="1">
    <source>
        <dbReference type="ARBA" id="ARBA00023172"/>
    </source>
</evidence>
<dbReference type="InterPro" id="IPR013762">
    <property type="entry name" value="Integrase-like_cat_sf"/>
</dbReference>
<dbReference type="GO" id="GO:0003677">
    <property type="term" value="F:DNA binding"/>
    <property type="evidence" value="ECO:0007669"/>
    <property type="project" value="InterPro"/>
</dbReference>
<reference evidence="3 4" key="1">
    <citation type="submission" date="2020-07" db="EMBL/GenBank/DDBJ databases">
        <title>Genomic Encyclopedia of Type Strains, Phase IV (KMG-V): Genome sequencing to study the core and pangenomes of soil and plant-associated prokaryotes.</title>
        <authorList>
            <person name="Whitman W."/>
        </authorList>
    </citation>
    <scope>NUCLEOTIDE SEQUENCE [LARGE SCALE GENOMIC DNA]</scope>
    <source>
        <strain evidence="3 4">A4</strain>
    </source>
</reference>
<dbReference type="EMBL" id="JACDUI010000003">
    <property type="protein sequence ID" value="MBA2841304.1"/>
    <property type="molecule type" value="Genomic_DNA"/>
</dbReference>
<dbReference type="AlphaFoldDB" id="A0A7J9NK47"/>
<dbReference type="GO" id="GO:0015074">
    <property type="term" value="P:DNA integration"/>
    <property type="evidence" value="ECO:0007669"/>
    <property type="project" value="InterPro"/>
</dbReference>
<feature type="domain" description="Tyr recombinase" evidence="2">
    <location>
        <begin position="5"/>
        <end position="46"/>
    </location>
</feature>
<keyword evidence="1" id="KW-0233">DNA recombination</keyword>
<dbReference type="InterPro" id="IPR011010">
    <property type="entry name" value="DNA_brk_join_enz"/>
</dbReference>
<dbReference type="InterPro" id="IPR002104">
    <property type="entry name" value="Integrase_catalytic"/>
</dbReference>
<evidence type="ECO:0000313" key="3">
    <source>
        <dbReference type="EMBL" id="MBA2841304.1"/>
    </source>
</evidence>
<evidence type="ECO:0000259" key="2">
    <source>
        <dbReference type="Pfam" id="PF00589"/>
    </source>
</evidence>
<name>A0A7J9NK47_METMI</name>
<accession>A0A7J9NK47</accession>
<evidence type="ECO:0000313" key="4">
    <source>
        <dbReference type="Proteomes" id="UP000563838"/>
    </source>
</evidence>
<dbReference type="GO" id="GO:0006310">
    <property type="term" value="P:DNA recombination"/>
    <property type="evidence" value="ECO:0007669"/>
    <property type="project" value="UniProtKB-KW"/>
</dbReference>
<dbReference type="Proteomes" id="UP000563838">
    <property type="component" value="Unassembled WGS sequence"/>
</dbReference>